<organism evidence="2 3">
    <name type="scientific">Paenibacillus algorifonticola</name>
    <dbReference type="NCBI Taxonomy" id="684063"/>
    <lineage>
        <taxon>Bacteria</taxon>
        <taxon>Bacillati</taxon>
        <taxon>Bacillota</taxon>
        <taxon>Bacilli</taxon>
        <taxon>Bacillales</taxon>
        <taxon>Paenibacillaceae</taxon>
        <taxon>Paenibacillus</taxon>
    </lineage>
</organism>
<gene>
    <name evidence="2" type="ORF">SAMN04487969_103150</name>
</gene>
<dbReference type="Proteomes" id="UP000183410">
    <property type="component" value="Unassembled WGS sequence"/>
</dbReference>
<dbReference type="Gene3D" id="3.40.630.30">
    <property type="match status" value="1"/>
</dbReference>
<proteinExistence type="predicted"/>
<sequence>MMEVQLLTPKQWNSYRKRLADFAVKYSDKRLTAASIQTFRSLNSALLVPSVEAAYSEAAVSIARQGSRLLGVGFAANGGQQECFFVVHPKARELGVGTAVARSLISRLGQLTCHVAVDNVPSMALCFRLGMSAVSMFTGPTGKPTLRFERRTPNAAACTRNIDVIPQ</sequence>
<dbReference type="RefSeq" id="WP_143088447.1">
    <property type="nucleotide sequence ID" value="NZ_FONN01000003.1"/>
</dbReference>
<evidence type="ECO:0000313" key="2">
    <source>
        <dbReference type="EMBL" id="SFE51266.1"/>
    </source>
</evidence>
<dbReference type="EMBL" id="FONN01000003">
    <property type="protein sequence ID" value="SFE51266.1"/>
    <property type="molecule type" value="Genomic_DNA"/>
</dbReference>
<feature type="domain" description="N-acetyltransferase" evidence="1">
    <location>
        <begin position="2"/>
        <end position="153"/>
    </location>
</feature>
<keyword evidence="3" id="KW-1185">Reference proteome</keyword>
<keyword evidence="2" id="KW-0808">Transferase</keyword>
<evidence type="ECO:0000259" key="1">
    <source>
        <dbReference type="PROSITE" id="PS51186"/>
    </source>
</evidence>
<evidence type="ECO:0000313" key="3">
    <source>
        <dbReference type="Proteomes" id="UP000183410"/>
    </source>
</evidence>
<protein>
    <submittedName>
        <fullName evidence="2">Acetyltransferase (GNAT) family protein</fullName>
    </submittedName>
</protein>
<reference evidence="3" key="1">
    <citation type="submission" date="2016-10" db="EMBL/GenBank/DDBJ databases">
        <authorList>
            <person name="Varghese N."/>
            <person name="Submissions S."/>
        </authorList>
    </citation>
    <scope>NUCLEOTIDE SEQUENCE [LARGE SCALE GENOMIC DNA]</scope>
    <source>
        <strain evidence="3">CGMCC 1.10223</strain>
    </source>
</reference>
<dbReference type="GO" id="GO:0016747">
    <property type="term" value="F:acyltransferase activity, transferring groups other than amino-acyl groups"/>
    <property type="evidence" value="ECO:0007669"/>
    <property type="project" value="InterPro"/>
</dbReference>
<dbReference type="AlphaFoldDB" id="A0A1I2B5B3"/>
<dbReference type="PROSITE" id="PS51186">
    <property type="entry name" value="GNAT"/>
    <property type="match status" value="1"/>
</dbReference>
<dbReference type="SUPFAM" id="SSF55729">
    <property type="entry name" value="Acyl-CoA N-acyltransferases (Nat)"/>
    <property type="match status" value="1"/>
</dbReference>
<dbReference type="Pfam" id="PF00583">
    <property type="entry name" value="Acetyltransf_1"/>
    <property type="match status" value="1"/>
</dbReference>
<dbReference type="InterPro" id="IPR000182">
    <property type="entry name" value="GNAT_dom"/>
</dbReference>
<accession>A0A1I2B5B3</accession>
<dbReference type="OrthoDB" id="2869300at2"/>
<name>A0A1I2B5B3_9BACL</name>
<dbReference type="InterPro" id="IPR016181">
    <property type="entry name" value="Acyl_CoA_acyltransferase"/>
</dbReference>